<dbReference type="PANTHER" id="PTHR11562:SF17">
    <property type="entry name" value="RE54080P-RELATED"/>
    <property type="match status" value="1"/>
</dbReference>
<feature type="transmembrane region" description="Helical" evidence="6">
    <location>
        <begin position="147"/>
        <end position="164"/>
    </location>
</feature>
<feature type="transmembrane region" description="Helical" evidence="6">
    <location>
        <begin position="170"/>
        <end position="188"/>
    </location>
</feature>
<dbReference type="InterPro" id="IPR027469">
    <property type="entry name" value="Cation_efflux_TMD_sf"/>
</dbReference>
<comment type="subcellular location">
    <subcellularLocation>
        <location evidence="1">Membrane</location>
        <topology evidence="1">Multi-pass membrane protein</topology>
    </subcellularLocation>
</comment>
<dbReference type="RefSeq" id="WP_136793704.1">
    <property type="nucleotide sequence ID" value="NZ_SWAU01000200.1"/>
</dbReference>
<dbReference type="Proteomes" id="UP000306340">
    <property type="component" value="Unassembled WGS sequence"/>
</dbReference>
<accession>A0A4U0YUC0</accession>
<proteinExistence type="predicted"/>
<reference evidence="8 9" key="1">
    <citation type="submission" date="2019-04" db="EMBL/GenBank/DDBJ databases">
        <title>Crypto-aerobic microbial life in anoxic (sulfidic) marine sediments.</title>
        <authorList>
            <person name="Bhattacharya S."/>
            <person name="Roy C."/>
            <person name="Mondal N."/>
            <person name="Sarkar J."/>
            <person name="Mandal S."/>
            <person name="Rameez M.J."/>
            <person name="Ghosh W."/>
        </authorList>
    </citation>
    <scope>NUCLEOTIDE SEQUENCE [LARGE SCALE GENOMIC DNA]</scope>
    <source>
        <strain evidence="8 9">SBBC</strain>
    </source>
</reference>
<feature type="transmembrane region" description="Helical" evidence="6">
    <location>
        <begin position="75"/>
        <end position="98"/>
    </location>
</feature>
<keyword evidence="4 6" id="KW-1133">Transmembrane helix</keyword>
<evidence type="ECO:0000256" key="4">
    <source>
        <dbReference type="ARBA" id="ARBA00022989"/>
    </source>
</evidence>
<evidence type="ECO:0000256" key="1">
    <source>
        <dbReference type="ARBA" id="ARBA00004141"/>
    </source>
</evidence>
<keyword evidence="3" id="KW-0862">Zinc</keyword>
<dbReference type="Pfam" id="PF01545">
    <property type="entry name" value="Cation_efflux"/>
    <property type="match status" value="1"/>
</dbReference>
<dbReference type="InterPro" id="IPR050681">
    <property type="entry name" value="CDF/SLC30A"/>
</dbReference>
<evidence type="ECO:0000256" key="2">
    <source>
        <dbReference type="ARBA" id="ARBA00022692"/>
    </source>
</evidence>
<evidence type="ECO:0000256" key="3">
    <source>
        <dbReference type="ARBA" id="ARBA00022906"/>
    </source>
</evidence>
<keyword evidence="3" id="KW-0864">Zinc transport</keyword>
<name>A0A4U0YUC0_9RHOB</name>
<dbReference type="Gene3D" id="1.20.1510.10">
    <property type="entry name" value="Cation efflux protein transmembrane domain"/>
    <property type="match status" value="1"/>
</dbReference>
<feature type="transmembrane region" description="Helical" evidence="6">
    <location>
        <begin position="17"/>
        <end position="37"/>
    </location>
</feature>
<keyword evidence="3" id="KW-0813">Transport</keyword>
<feature type="transmembrane region" description="Helical" evidence="6">
    <location>
        <begin position="43"/>
        <end position="63"/>
    </location>
</feature>
<gene>
    <name evidence="8" type="ORF">FAZ78_17470</name>
</gene>
<protein>
    <submittedName>
        <fullName evidence="8">Cation transporter</fullName>
    </submittedName>
</protein>
<dbReference type="EMBL" id="SWAU01000200">
    <property type="protein sequence ID" value="TKA95315.1"/>
    <property type="molecule type" value="Genomic_DNA"/>
</dbReference>
<dbReference type="InterPro" id="IPR058533">
    <property type="entry name" value="Cation_efflux_TM"/>
</dbReference>
<evidence type="ECO:0000313" key="9">
    <source>
        <dbReference type="Proteomes" id="UP000306340"/>
    </source>
</evidence>
<dbReference type="AlphaFoldDB" id="A0A4U0YUC0"/>
<dbReference type="SUPFAM" id="SSF161111">
    <property type="entry name" value="Cation efflux protein transmembrane domain-like"/>
    <property type="match status" value="1"/>
</dbReference>
<dbReference type="GO" id="GO:0005886">
    <property type="term" value="C:plasma membrane"/>
    <property type="evidence" value="ECO:0007669"/>
    <property type="project" value="TreeGrafter"/>
</dbReference>
<evidence type="ECO:0000256" key="6">
    <source>
        <dbReference type="SAM" id="Phobius"/>
    </source>
</evidence>
<evidence type="ECO:0000256" key="5">
    <source>
        <dbReference type="ARBA" id="ARBA00023136"/>
    </source>
</evidence>
<evidence type="ECO:0000313" key="8">
    <source>
        <dbReference type="EMBL" id="TKA95315.1"/>
    </source>
</evidence>
<keyword evidence="3" id="KW-0406">Ion transport</keyword>
<keyword evidence="5 6" id="KW-0472">Membrane</keyword>
<comment type="caution">
    <text evidence="8">The sequence shown here is derived from an EMBL/GenBank/DDBJ whole genome shotgun (WGS) entry which is preliminary data.</text>
</comment>
<keyword evidence="2 6" id="KW-0812">Transmembrane</keyword>
<dbReference type="PANTHER" id="PTHR11562">
    <property type="entry name" value="CATION EFFLUX PROTEIN/ ZINC TRANSPORTER"/>
    <property type="match status" value="1"/>
</dbReference>
<organism evidence="8 9">
    <name type="scientific">Cereibacter changlensis</name>
    <dbReference type="NCBI Taxonomy" id="402884"/>
    <lineage>
        <taxon>Bacteria</taxon>
        <taxon>Pseudomonadati</taxon>
        <taxon>Pseudomonadota</taxon>
        <taxon>Alphaproteobacteria</taxon>
        <taxon>Rhodobacterales</taxon>
        <taxon>Paracoccaceae</taxon>
        <taxon>Cereibacter</taxon>
    </lineage>
</organism>
<dbReference type="GO" id="GO:0005385">
    <property type="term" value="F:zinc ion transmembrane transporter activity"/>
    <property type="evidence" value="ECO:0007669"/>
    <property type="project" value="TreeGrafter"/>
</dbReference>
<feature type="domain" description="Cation efflux protein transmembrane" evidence="7">
    <location>
        <begin position="17"/>
        <end position="191"/>
    </location>
</feature>
<evidence type="ECO:0000259" key="7">
    <source>
        <dbReference type="Pfam" id="PF01545"/>
    </source>
</evidence>
<sequence length="206" mass="22071">MTEEIPRNPDERQRRTLWIVLLLNAAIALGFFATGALGDSSALIANGLDNTSDSLVYMISLFAMSRSGRWKRAAANISGGLLLIFAVGILIDAVRRYYAGSAPLGPLMIIMALVAAIVNGICIWLLARIENPDLNVRAANTFSFNDFVSNGGILVAGGLVWWLGSNWPDLVVGAAVAVIAAWGGIGILRDAHLEHHKAVHQGNNQR</sequence>
<feature type="transmembrane region" description="Helical" evidence="6">
    <location>
        <begin position="104"/>
        <end position="126"/>
    </location>
</feature>